<feature type="region of interest" description="Disordered" evidence="12">
    <location>
        <begin position="1217"/>
        <end position="1238"/>
    </location>
</feature>
<dbReference type="GO" id="GO:0004693">
    <property type="term" value="F:cyclin-dependent protein serine/threonine kinase activity"/>
    <property type="evidence" value="ECO:0007669"/>
    <property type="project" value="UniProtKB-EC"/>
</dbReference>
<dbReference type="EMBL" id="DF144814">
    <property type="protein sequence ID" value="GAA32085.2"/>
    <property type="molecule type" value="Genomic_DNA"/>
</dbReference>
<dbReference type="PROSITE" id="PS00108">
    <property type="entry name" value="PROTEIN_KINASE_ST"/>
    <property type="match status" value="1"/>
</dbReference>
<dbReference type="InterPro" id="IPR008271">
    <property type="entry name" value="Ser/Thr_kinase_AS"/>
</dbReference>
<evidence type="ECO:0000313" key="14">
    <source>
        <dbReference type="EMBL" id="GAA32085.2"/>
    </source>
</evidence>
<dbReference type="InterPro" id="IPR000719">
    <property type="entry name" value="Prot_kinase_dom"/>
</dbReference>
<comment type="catalytic activity">
    <reaction evidence="10">
        <text>L-seryl-[protein] + ATP = O-phospho-L-seryl-[protein] + ADP + H(+)</text>
        <dbReference type="Rhea" id="RHEA:17989"/>
        <dbReference type="Rhea" id="RHEA-COMP:9863"/>
        <dbReference type="Rhea" id="RHEA-COMP:11604"/>
        <dbReference type="ChEBI" id="CHEBI:15378"/>
        <dbReference type="ChEBI" id="CHEBI:29999"/>
        <dbReference type="ChEBI" id="CHEBI:30616"/>
        <dbReference type="ChEBI" id="CHEBI:83421"/>
        <dbReference type="ChEBI" id="CHEBI:456216"/>
        <dbReference type="EC" id="2.7.11.22"/>
    </reaction>
</comment>
<feature type="domain" description="Protein kinase" evidence="13">
    <location>
        <begin position="470"/>
        <end position="764"/>
    </location>
</feature>
<evidence type="ECO:0000259" key="13">
    <source>
        <dbReference type="PROSITE" id="PS50011"/>
    </source>
</evidence>
<dbReference type="GO" id="GO:0005524">
    <property type="term" value="F:ATP binding"/>
    <property type="evidence" value="ECO:0007669"/>
    <property type="project" value="UniProtKB-KW"/>
</dbReference>
<dbReference type="PROSITE" id="PS50011">
    <property type="entry name" value="PROTEIN_KINASE_DOM"/>
    <property type="match status" value="1"/>
</dbReference>
<evidence type="ECO:0000256" key="1">
    <source>
        <dbReference type="ARBA" id="ARBA00004123"/>
    </source>
</evidence>
<evidence type="ECO:0000256" key="11">
    <source>
        <dbReference type="ARBA" id="ARBA00049280"/>
    </source>
</evidence>
<comment type="subcellular location">
    <subcellularLocation>
        <location evidence="1">Nucleus</location>
    </subcellularLocation>
</comment>
<feature type="region of interest" description="Disordered" evidence="12">
    <location>
        <begin position="825"/>
        <end position="852"/>
    </location>
</feature>
<feature type="region of interest" description="Disordered" evidence="12">
    <location>
        <begin position="384"/>
        <end position="404"/>
    </location>
</feature>
<dbReference type="InterPro" id="IPR011009">
    <property type="entry name" value="Kinase-like_dom_sf"/>
</dbReference>
<feature type="compositionally biased region" description="Basic residues" evidence="12">
    <location>
        <begin position="219"/>
        <end position="245"/>
    </location>
</feature>
<evidence type="ECO:0000256" key="6">
    <source>
        <dbReference type="ARBA" id="ARBA00022777"/>
    </source>
</evidence>
<dbReference type="Proteomes" id="UP000008909">
    <property type="component" value="Unassembled WGS sequence"/>
</dbReference>
<dbReference type="SMART" id="SM00220">
    <property type="entry name" value="S_TKc"/>
    <property type="match status" value="1"/>
</dbReference>
<feature type="region of interest" description="Disordered" evidence="12">
    <location>
        <begin position="294"/>
        <end position="356"/>
    </location>
</feature>
<organism evidence="14 15">
    <name type="scientific">Clonorchis sinensis</name>
    <name type="common">Chinese liver fluke</name>
    <dbReference type="NCBI Taxonomy" id="79923"/>
    <lineage>
        <taxon>Eukaryota</taxon>
        <taxon>Metazoa</taxon>
        <taxon>Spiralia</taxon>
        <taxon>Lophotrochozoa</taxon>
        <taxon>Platyhelminthes</taxon>
        <taxon>Trematoda</taxon>
        <taxon>Digenea</taxon>
        <taxon>Opisthorchiida</taxon>
        <taxon>Opisthorchiata</taxon>
        <taxon>Opisthorchiidae</taxon>
        <taxon>Clonorchis</taxon>
    </lineage>
</organism>
<keyword evidence="4" id="KW-0808">Transferase</keyword>
<comment type="catalytic activity">
    <reaction evidence="11">
        <text>[DNA-directed RNA polymerase] + ATP = phospho-[DNA-directed RNA polymerase] + ADP + H(+)</text>
        <dbReference type="Rhea" id="RHEA:10216"/>
        <dbReference type="Rhea" id="RHEA-COMP:11321"/>
        <dbReference type="Rhea" id="RHEA-COMP:11322"/>
        <dbReference type="ChEBI" id="CHEBI:15378"/>
        <dbReference type="ChEBI" id="CHEBI:30616"/>
        <dbReference type="ChEBI" id="CHEBI:43176"/>
        <dbReference type="ChEBI" id="CHEBI:68546"/>
        <dbReference type="ChEBI" id="CHEBI:456216"/>
        <dbReference type="EC" id="2.7.11.23"/>
    </reaction>
</comment>
<dbReference type="GO" id="GO:0008353">
    <property type="term" value="F:RNA polymerase II CTD heptapeptide repeat kinase activity"/>
    <property type="evidence" value="ECO:0007669"/>
    <property type="project" value="UniProtKB-EC"/>
</dbReference>
<comment type="catalytic activity">
    <reaction evidence="9">
        <text>L-threonyl-[protein] + ATP = O-phospho-L-threonyl-[protein] + ADP + H(+)</text>
        <dbReference type="Rhea" id="RHEA:46608"/>
        <dbReference type="Rhea" id="RHEA-COMP:11060"/>
        <dbReference type="Rhea" id="RHEA-COMP:11605"/>
        <dbReference type="ChEBI" id="CHEBI:15378"/>
        <dbReference type="ChEBI" id="CHEBI:30013"/>
        <dbReference type="ChEBI" id="CHEBI:30616"/>
        <dbReference type="ChEBI" id="CHEBI:61977"/>
        <dbReference type="ChEBI" id="CHEBI:456216"/>
        <dbReference type="EC" id="2.7.11.22"/>
    </reaction>
</comment>
<comment type="similarity">
    <text evidence="2">Belongs to the protein kinase superfamily. CMGC Ser/Thr protein kinase family. CDC2/CDKX subfamily.</text>
</comment>
<dbReference type="GO" id="GO:0032968">
    <property type="term" value="P:positive regulation of transcription elongation by RNA polymerase II"/>
    <property type="evidence" value="ECO:0007669"/>
    <property type="project" value="TreeGrafter"/>
</dbReference>
<dbReference type="Gene3D" id="1.10.510.10">
    <property type="entry name" value="Transferase(Phosphotransferase) domain 1"/>
    <property type="match status" value="1"/>
</dbReference>
<evidence type="ECO:0000256" key="4">
    <source>
        <dbReference type="ARBA" id="ARBA00022679"/>
    </source>
</evidence>
<accession>H2KVP8</accession>
<evidence type="ECO:0000256" key="7">
    <source>
        <dbReference type="ARBA" id="ARBA00022840"/>
    </source>
</evidence>
<keyword evidence="8" id="KW-0539">Nucleus</keyword>
<dbReference type="SUPFAM" id="SSF56112">
    <property type="entry name" value="Protein kinase-like (PK-like)"/>
    <property type="match status" value="1"/>
</dbReference>
<evidence type="ECO:0000256" key="9">
    <source>
        <dbReference type="ARBA" id="ARBA00047811"/>
    </source>
</evidence>
<keyword evidence="15" id="KW-1185">Reference proteome</keyword>
<proteinExistence type="inferred from homology"/>
<protein>
    <submittedName>
        <fullName evidence="14">Cyclin-dependent kinase 13</fullName>
    </submittedName>
</protein>
<feature type="compositionally biased region" description="Basic residues" evidence="12">
    <location>
        <begin position="174"/>
        <end position="186"/>
    </location>
</feature>
<dbReference type="FunFam" id="3.30.200.20:FF:000074">
    <property type="entry name" value="cyclin-dependent kinase 12 isoform X2"/>
    <property type="match status" value="1"/>
</dbReference>
<dbReference type="Pfam" id="PF00069">
    <property type="entry name" value="Pkinase"/>
    <property type="match status" value="1"/>
</dbReference>
<keyword evidence="7" id="KW-0067">ATP-binding</keyword>
<evidence type="ECO:0000256" key="5">
    <source>
        <dbReference type="ARBA" id="ARBA00022741"/>
    </source>
</evidence>
<dbReference type="PANTHER" id="PTHR24056:SF546">
    <property type="entry name" value="CYCLIN-DEPENDENT KINASE 12"/>
    <property type="match status" value="1"/>
</dbReference>
<keyword evidence="6 14" id="KW-0418">Kinase</keyword>
<dbReference type="GO" id="GO:0030332">
    <property type="term" value="F:cyclin binding"/>
    <property type="evidence" value="ECO:0007669"/>
    <property type="project" value="TreeGrafter"/>
</dbReference>
<evidence type="ECO:0000256" key="10">
    <source>
        <dbReference type="ARBA" id="ARBA00048367"/>
    </source>
</evidence>
<dbReference type="FunFam" id="1.10.510.10:FF:000415">
    <property type="entry name" value="CMGC/CDK/CRK7 protein kinase, variant"/>
    <property type="match status" value="1"/>
</dbReference>
<evidence type="ECO:0000256" key="8">
    <source>
        <dbReference type="ARBA" id="ARBA00023242"/>
    </source>
</evidence>
<keyword evidence="5" id="KW-0547">Nucleotide-binding</keyword>
<dbReference type="Gene3D" id="3.30.200.20">
    <property type="entry name" value="Phosphorylase Kinase, domain 1"/>
    <property type="match status" value="1"/>
</dbReference>
<dbReference type="InterPro" id="IPR050108">
    <property type="entry name" value="CDK"/>
</dbReference>
<dbReference type="PANTHER" id="PTHR24056">
    <property type="entry name" value="CELL DIVISION PROTEIN KINASE"/>
    <property type="match status" value="1"/>
</dbReference>
<feature type="region of interest" description="Disordered" evidence="12">
    <location>
        <begin position="873"/>
        <end position="905"/>
    </location>
</feature>
<evidence type="ECO:0000256" key="12">
    <source>
        <dbReference type="SAM" id="MobiDB-lite"/>
    </source>
</evidence>
<gene>
    <name evidence="14" type="ORF">CLF_112842</name>
</gene>
<keyword evidence="3" id="KW-0723">Serine/threonine-protein kinase</keyword>
<evidence type="ECO:0000256" key="2">
    <source>
        <dbReference type="ARBA" id="ARBA00006485"/>
    </source>
</evidence>
<reference evidence="14" key="1">
    <citation type="journal article" date="2011" name="Genome Biol.">
        <title>The draft genome of the carcinogenic human liver fluke Clonorchis sinensis.</title>
        <authorList>
            <person name="Wang X."/>
            <person name="Chen W."/>
            <person name="Huang Y."/>
            <person name="Sun J."/>
            <person name="Men J."/>
            <person name="Liu H."/>
            <person name="Luo F."/>
            <person name="Guo L."/>
            <person name="Lv X."/>
            <person name="Deng C."/>
            <person name="Zhou C."/>
            <person name="Fan Y."/>
            <person name="Li X."/>
            <person name="Huang L."/>
            <person name="Hu Y."/>
            <person name="Liang C."/>
            <person name="Hu X."/>
            <person name="Xu J."/>
            <person name="Yu X."/>
        </authorList>
    </citation>
    <scope>NUCLEOTIDE SEQUENCE [LARGE SCALE GENOMIC DNA]</scope>
    <source>
        <strain evidence="14">Henan</strain>
    </source>
</reference>
<name>H2KVP8_CLOSI</name>
<sequence>MGSRCAKVGFEPRTFRSNSAHLSRCAFSSSLRAVLCGETPESSKYLIIDDSDPQVDGVGVDKDANGVPHSRNASNATSYSDSVTWYALSTKKVEFRMAHTKRPAGPTELLRKFLQNKCGFSSSITIVMFSFRPRSYRHDAYEDRMPTRHHHYPVDTYVSYDEPDAMQSQQQFHQHQHKPKKHHRSHKEYDLDHDLVRHSERKRKHADEWFPEDLIDDHKKKKKHKKHSRSRSRERRSRHEKRRSSPKCTDIEAFKFRSSLLSELSKKPNFTEKILRASKSSEPVEAQPVEGTICPLTEVPLPPTSDQKQTEATPCPDVGIPLDEIALPPEPVSAGEPPASADAQASPGQPTPSPRTILEDSFVMEAPERSAVSSDTVPVVPDLKQQHQQQPAVHHHEKKPSIADLPLPPGFETSKFESFSHSTFSKAVNHHSSAPKRPGHGGITHLPKICELRSKSRNNKTWGERSVNAFESLVQVGEGTYGHVYKARDKLTGEFKALKKVRLENEREGFPITAVREIKILRQLRHPNIVNLCEIVTDKDNPIDFKKDRGAFYLVFDYMDHDLYGILESGFVTFTEQHIASLMKQLLDGLNYCHDKHFLHRDIKCSNILINNRGQLKLADFGLARLYVAGDKERPYTNKVITLWYRPPELLLGEERYGPAVDIWSCGCILGEMFTRRPMFQAAEEMEQMEVISRVCGYPDPAIWPNVEKLPFYATFKPKRMYRRRVREEYKVIPPMALDLLDYMLQLDPRRRCSARQALDSPWLKKIDPLRIAPPKLPVDQDCHEMWSKKRRRMLRQEMELKAQKTGSDGNVTKPAVASASANVTASHLSKEHQHSITRQSNGPAVKDAYSGSITHMTGSTAARQSHVQVAKSVQPVDSASVAKRNPSTSGHLNHFPDNAAPMQTDDNDLEIQLRTLLADLADSGVEHVKESIVDALKNNPVILEGMQHILGPIDPSENASKVLTYIFSLLSELTTANSTMTATTASSVTTDASIQTATASQTVLDLNSDVNDRNRSSFTSTQSQYTCKICSIEDTYDENPCVSSCGLSLPLSPIQEGVPSANIFRIMGVNLLEETRFGARERVLKRFKHHTISTVEFNINSAAAYLFRCATFGLISYCPSSGCETVQRNEISFSNMVRVTLTCTRRKRLQTFPCNFLILNQRAGHRLKKRGKLSHERLDNWVTRQHICFGTHRSCGMEVQLPAVACFSANQGTASPQESGNLAEHEGAVGTQQRAPRLATKPAKLRTNGYANVLYYKNESSYTEYEITNLNGFRQTLVYSDSVFQPSAPVFGAQLKTSKAPDHFSIFVQSARHAGQIKESTGHRSFSGLIFDLISQSEARATNVCDELSKISLKTVVYDKYVHSLFLFIFVIDEVMGRILEGFQNISIQLITGEDLVDRDHEDDIVFIFEGQAQALMSKLTTVTQFFKVRLACLLRMAWQLNTGIVVQLNDYFVFQYLH</sequence>
<feature type="region of interest" description="Disordered" evidence="12">
    <location>
        <begin position="216"/>
        <end position="249"/>
    </location>
</feature>
<evidence type="ECO:0000256" key="3">
    <source>
        <dbReference type="ARBA" id="ARBA00022527"/>
    </source>
</evidence>
<feature type="region of interest" description="Disordered" evidence="12">
    <location>
        <begin position="165"/>
        <end position="190"/>
    </location>
</feature>
<dbReference type="GO" id="GO:0008024">
    <property type="term" value="C:cyclin/CDK positive transcription elongation factor complex"/>
    <property type="evidence" value="ECO:0007669"/>
    <property type="project" value="TreeGrafter"/>
</dbReference>
<evidence type="ECO:0000313" key="15">
    <source>
        <dbReference type="Proteomes" id="UP000008909"/>
    </source>
</evidence>